<dbReference type="Pfam" id="PF04390">
    <property type="entry name" value="LptE"/>
    <property type="match status" value="1"/>
</dbReference>
<evidence type="ECO:0000313" key="1">
    <source>
        <dbReference type="EMBL" id="EPR33012.1"/>
    </source>
</evidence>
<gene>
    <name evidence="1" type="ORF">dsat_0453</name>
</gene>
<sequence>MNAAARPTPRRIAPSALLLLVLAAACLLVGCGRYGFTAQEGKLALPEDVHTVYVRSVENPTMLTWLPARLVSTFRDEVTQRHMLEWSTRDAADALVDLEIVRFAISSSLLTKEETTLQYSASVTLNARAYGRADNNLLWQRSSSWSETFLAANDQVARERALDLAVQRLVDQLTDAY</sequence>
<reference evidence="1 2" key="1">
    <citation type="journal article" date="2013" name="Genome Announc.">
        <title>Draft genome sequences for three mercury-methylating, sulfate-reducing bacteria.</title>
        <authorList>
            <person name="Brown S.D."/>
            <person name="Hurt R.A.Jr."/>
            <person name="Gilmour C.C."/>
            <person name="Elias D.A."/>
        </authorList>
    </citation>
    <scope>NUCLEOTIDE SEQUENCE [LARGE SCALE GENOMIC DNA]</scope>
    <source>
        <strain evidence="1 2">DSM 16529</strain>
    </source>
</reference>
<organism evidence="1 2">
    <name type="scientific">Alkalidesulfovibrio alkalitolerans DSM 16529</name>
    <dbReference type="NCBI Taxonomy" id="1121439"/>
    <lineage>
        <taxon>Bacteria</taxon>
        <taxon>Pseudomonadati</taxon>
        <taxon>Thermodesulfobacteriota</taxon>
        <taxon>Desulfovibrionia</taxon>
        <taxon>Desulfovibrionales</taxon>
        <taxon>Desulfovibrionaceae</taxon>
        <taxon>Alkalidesulfovibrio</taxon>
    </lineage>
</organism>
<keyword evidence="1" id="KW-0449">Lipoprotein</keyword>
<dbReference type="PATRIC" id="fig|1121439.3.peg.1805"/>
<comment type="caution">
    <text evidence="1">The sequence shown here is derived from an EMBL/GenBank/DDBJ whole genome shotgun (WGS) entry which is preliminary data.</text>
</comment>
<accession>S7T7C1</accession>
<protein>
    <submittedName>
        <fullName evidence="1">Rare lipoprotein B</fullName>
    </submittedName>
</protein>
<dbReference type="EMBL" id="ATHI01000026">
    <property type="protein sequence ID" value="EPR33012.1"/>
    <property type="molecule type" value="Genomic_DNA"/>
</dbReference>
<dbReference type="PROSITE" id="PS51257">
    <property type="entry name" value="PROKAR_LIPOPROTEIN"/>
    <property type="match status" value="1"/>
</dbReference>
<dbReference type="GO" id="GO:0043165">
    <property type="term" value="P:Gram-negative-bacterium-type cell outer membrane assembly"/>
    <property type="evidence" value="ECO:0007669"/>
    <property type="project" value="InterPro"/>
</dbReference>
<dbReference type="GO" id="GO:0019867">
    <property type="term" value="C:outer membrane"/>
    <property type="evidence" value="ECO:0007669"/>
    <property type="project" value="InterPro"/>
</dbReference>
<dbReference type="STRING" id="1121439.dsat_0453"/>
<keyword evidence="2" id="KW-1185">Reference proteome</keyword>
<evidence type="ECO:0000313" key="2">
    <source>
        <dbReference type="Proteomes" id="UP000014975"/>
    </source>
</evidence>
<dbReference type="Proteomes" id="UP000014975">
    <property type="component" value="Unassembled WGS sequence"/>
</dbReference>
<dbReference type="AlphaFoldDB" id="S7T7C1"/>
<dbReference type="eggNOG" id="ENOG503415Z">
    <property type="taxonomic scope" value="Bacteria"/>
</dbReference>
<proteinExistence type="predicted"/>
<dbReference type="RefSeq" id="WP_020887147.1">
    <property type="nucleotide sequence ID" value="NZ_ATHI01000026.1"/>
</dbReference>
<dbReference type="InterPro" id="IPR007485">
    <property type="entry name" value="LPS_assembly_LptE"/>
</dbReference>
<name>S7T7C1_9BACT</name>
<dbReference type="OrthoDB" id="5459831at2"/>